<evidence type="ECO:0000313" key="10">
    <source>
        <dbReference type="Proteomes" id="UP000198688"/>
    </source>
</evidence>
<keyword evidence="7" id="KW-0464">Manganese</keyword>
<dbReference type="SUPFAM" id="SSF144010">
    <property type="entry name" value="CofE-like"/>
    <property type="match status" value="1"/>
</dbReference>
<keyword evidence="2" id="KW-0479">Metal-binding</keyword>
<keyword evidence="6" id="KW-0342">GTP-binding</keyword>
<dbReference type="GO" id="GO:0005525">
    <property type="term" value="F:GTP binding"/>
    <property type="evidence" value="ECO:0007669"/>
    <property type="project" value="UniProtKB-KW"/>
</dbReference>
<dbReference type="PANTHER" id="PTHR47917">
    <property type="match status" value="1"/>
</dbReference>
<evidence type="ECO:0000256" key="6">
    <source>
        <dbReference type="ARBA" id="ARBA00023134"/>
    </source>
</evidence>
<gene>
    <name evidence="9" type="ORF">SAMN04489716_5865</name>
</gene>
<dbReference type="Proteomes" id="UP000198688">
    <property type="component" value="Chromosome I"/>
</dbReference>
<dbReference type="InterPro" id="IPR002847">
    <property type="entry name" value="F420-0_gamma-glut_ligase-dom"/>
</dbReference>
<organism evidence="9 10">
    <name type="scientific">Actinoplanes derwentensis</name>
    <dbReference type="NCBI Taxonomy" id="113562"/>
    <lineage>
        <taxon>Bacteria</taxon>
        <taxon>Bacillati</taxon>
        <taxon>Actinomycetota</taxon>
        <taxon>Actinomycetes</taxon>
        <taxon>Micromonosporales</taxon>
        <taxon>Micromonosporaceae</taxon>
        <taxon>Actinoplanes</taxon>
    </lineage>
</organism>
<evidence type="ECO:0000256" key="2">
    <source>
        <dbReference type="ARBA" id="ARBA00022723"/>
    </source>
</evidence>
<dbReference type="RefSeq" id="WP_092548141.1">
    <property type="nucleotide sequence ID" value="NZ_BOMJ01000063.1"/>
</dbReference>
<dbReference type="OrthoDB" id="9788295at2"/>
<dbReference type="Pfam" id="PF01996">
    <property type="entry name" value="F420_ligase"/>
    <property type="match status" value="1"/>
</dbReference>
<keyword evidence="5" id="KW-0630">Potassium</keyword>
<dbReference type="STRING" id="113562.SAMN04489716_5865"/>
<dbReference type="PANTHER" id="PTHR47917:SF1">
    <property type="entry name" value="COENZYME F420:L-GLUTAMATE LIGASE"/>
    <property type="match status" value="1"/>
</dbReference>
<name>A0A1H2CIB0_9ACTN</name>
<dbReference type="GO" id="GO:0046872">
    <property type="term" value="F:metal ion binding"/>
    <property type="evidence" value="ECO:0007669"/>
    <property type="project" value="UniProtKB-KW"/>
</dbReference>
<dbReference type="EMBL" id="LT629758">
    <property type="protein sequence ID" value="SDT69997.1"/>
    <property type="molecule type" value="Genomic_DNA"/>
</dbReference>
<reference evidence="9 10" key="1">
    <citation type="submission" date="2016-10" db="EMBL/GenBank/DDBJ databases">
        <authorList>
            <person name="de Groot N.N."/>
        </authorList>
    </citation>
    <scope>NUCLEOTIDE SEQUENCE [LARGE SCALE GENOMIC DNA]</scope>
    <source>
        <strain evidence="9 10">DSM 43941</strain>
    </source>
</reference>
<accession>A0A1H2CIB0</accession>
<dbReference type="Gene3D" id="3.30.1330.100">
    <property type="entry name" value="CofE-like"/>
    <property type="match status" value="1"/>
</dbReference>
<keyword evidence="4" id="KW-0460">Magnesium</keyword>
<dbReference type="Gene3D" id="3.90.1660.10">
    <property type="entry name" value="CofE-like domain"/>
    <property type="match status" value="1"/>
</dbReference>
<evidence type="ECO:0000259" key="8">
    <source>
        <dbReference type="Pfam" id="PF01996"/>
    </source>
</evidence>
<sequence length="347" mass="35605">MTLPTPLEIRPVHGIGDVTAGDDLAELITRAAPWLADGDVLVVTSKIVSKAEGRLVEVPADGPEREEARQRVLAGETARVVARRGNTTIVQTRHGFVMAAAGIDASNVDKTHLVLLPEDPDASARALRAGFAARGLDVAVIVSDTMGRAWRNGLTDVALGAAGISALLDHRGRFDPYGNELSLTQMAVVDELSAAGELVKGKTDRVPVAVVRGYSHDGGVGDGPGVSILIRDAESDMFGLGTSEARAAGLHSAATLADTPPAVPPLAAPVDPVAVRAARDAVAGLLTAVVRETPGGLRLTPSSDTPAALIRLGTEAHRLRAALAAEGVPTGLAIDDSGTTLTFGVPT</sequence>
<evidence type="ECO:0000256" key="3">
    <source>
        <dbReference type="ARBA" id="ARBA00022741"/>
    </source>
</evidence>
<evidence type="ECO:0000256" key="1">
    <source>
        <dbReference type="ARBA" id="ARBA00022598"/>
    </source>
</evidence>
<feature type="domain" description="Coenzyme F420:L-glutamate ligase-like" evidence="8">
    <location>
        <begin position="16"/>
        <end position="213"/>
    </location>
</feature>
<keyword evidence="10" id="KW-1185">Reference proteome</keyword>
<dbReference type="NCBIfam" id="TIGR01916">
    <property type="entry name" value="F420_cofE"/>
    <property type="match status" value="1"/>
</dbReference>
<evidence type="ECO:0000256" key="5">
    <source>
        <dbReference type="ARBA" id="ARBA00022958"/>
    </source>
</evidence>
<dbReference type="AlphaFoldDB" id="A0A1H2CIB0"/>
<evidence type="ECO:0000313" key="9">
    <source>
        <dbReference type="EMBL" id="SDT69997.1"/>
    </source>
</evidence>
<dbReference type="GO" id="GO:0052618">
    <property type="term" value="F:coenzyme F420-0:L-glutamate ligase activity"/>
    <property type="evidence" value="ECO:0007669"/>
    <property type="project" value="TreeGrafter"/>
</dbReference>
<protein>
    <submittedName>
        <fullName evidence="9">Coenzyme F420-0:L-glutamate ligase / coenzyme F420-1:gamma-L-glutamate ligase</fullName>
    </submittedName>
</protein>
<evidence type="ECO:0000256" key="7">
    <source>
        <dbReference type="ARBA" id="ARBA00023211"/>
    </source>
</evidence>
<evidence type="ECO:0000256" key="4">
    <source>
        <dbReference type="ARBA" id="ARBA00022842"/>
    </source>
</evidence>
<keyword evidence="3" id="KW-0547">Nucleotide-binding</keyword>
<proteinExistence type="predicted"/>
<dbReference type="NCBIfam" id="NF009810">
    <property type="entry name" value="PRK13294.1"/>
    <property type="match status" value="1"/>
</dbReference>
<keyword evidence="1 9" id="KW-0436">Ligase</keyword>
<dbReference type="InterPro" id="IPR008225">
    <property type="entry name" value="F420-0_g-glutamyl_ligase"/>
</dbReference>